<dbReference type="PROSITE" id="PS51125">
    <property type="entry name" value="NHL"/>
    <property type="match status" value="1"/>
</dbReference>
<keyword evidence="1 5" id="KW-0732">Signal</keyword>
<reference evidence="6 7" key="1">
    <citation type="journal article" date="2024" name="bioRxiv">
        <title>A reference genome for Trichogramma kaykai: A tiny desert-dwelling parasitoid wasp with competing sex-ratio distorters.</title>
        <authorList>
            <person name="Culotta J."/>
            <person name="Lindsey A.R."/>
        </authorList>
    </citation>
    <scope>NUCLEOTIDE SEQUENCE [LARGE SCALE GENOMIC DNA]</scope>
    <source>
        <strain evidence="6 7">KSX58</strain>
    </source>
</reference>
<feature type="chain" id="PRO_5044863154" description="Peptidylamidoglycolate lyase" evidence="5">
    <location>
        <begin position="31"/>
        <end position="427"/>
    </location>
</feature>
<evidence type="ECO:0008006" key="8">
    <source>
        <dbReference type="Google" id="ProtNLM"/>
    </source>
</evidence>
<dbReference type="Proteomes" id="UP001627154">
    <property type="component" value="Unassembled WGS sequence"/>
</dbReference>
<dbReference type="PANTHER" id="PTHR10680:SF36">
    <property type="entry name" value="PEPTIDYL-ALPHA-HYDROXYGLYCINE ALPHA-AMIDATING LYASE 1"/>
    <property type="match status" value="1"/>
</dbReference>
<feature type="signal peptide" evidence="5">
    <location>
        <begin position="1"/>
        <end position="30"/>
    </location>
</feature>
<name>A0ABD2X5D4_9HYME</name>
<dbReference type="InterPro" id="IPR011042">
    <property type="entry name" value="6-blade_b-propeller_TolB-like"/>
</dbReference>
<dbReference type="PANTHER" id="PTHR10680">
    <property type="entry name" value="PEPTIDYL-GLYCINE ALPHA-AMIDATING MONOOXYGENASE"/>
    <property type="match status" value="1"/>
</dbReference>
<dbReference type="CDD" id="cd14958">
    <property type="entry name" value="NHL_PAL_like"/>
    <property type="match status" value="1"/>
</dbReference>
<keyword evidence="3" id="KW-0325">Glycoprotein</keyword>
<feature type="repeat" description="NHL" evidence="4">
    <location>
        <begin position="226"/>
        <end position="266"/>
    </location>
</feature>
<organism evidence="6 7">
    <name type="scientific">Trichogramma kaykai</name>
    <dbReference type="NCBI Taxonomy" id="54128"/>
    <lineage>
        <taxon>Eukaryota</taxon>
        <taxon>Metazoa</taxon>
        <taxon>Ecdysozoa</taxon>
        <taxon>Arthropoda</taxon>
        <taxon>Hexapoda</taxon>
        <taxon>Insecta</taxon>
        <taxon>Pterygota</taxon>
        <taxon>Neoptera</taxon>
        <taxon>Endopterygota</taxon>
        <taxon>Hymenoptera</taxon>
        <taxon>Apocrita</taxon>
        <taxon>Proctotrupomorpha</taxon>
        <taxon>Chalcidoidea</taxon>
        <taxon>Trichogrammatidae</taxon>
        <taxon>Trichogramma</taxon>
    </lineage>
</organism>
<protein>
    <recommendedName>
        <fullName evidence="8">Peptidylamidoglycolate lyase</fullName>
    </recommendedName>
</protein>
<accession>A0ABD2X5D4</accession>
<dbReference type="EMBL" id="JBJJXI010000054">
    <property type="protein sequence ID" value="KAL3399971.1"/>
    <property type="molecule type" value="Genomic_DNA"/>
</dbReference>
<sequence>MDSQQRVRWLWLRTLILTAVVAIVGGKARASPTAAGGGGSGFGLENSLLSEERRQNEAVFRFYENVLDILQCRVPEEQQIINARQADGGDAHLAARQPVQDQNWKSPRGLGQISGVSVDPQGRPVVFHRGDHVWDYHAFDSRHRYRRAKAGPIAANTVLTLNPASGEIEDGWASETFYMPHGVHVDTWGNYWLTDVALHQVFKYPRRERFGMGELEPSLVLGERFVPGSDGQHFCQPTAVAVMPETGEIVIADGYCNDRILVLDPQGKMIGQLPPKGNEDYLRLSVPHSLTIMKRGDICVADREHQRIVCFNLARALRPQESSNKEQIMLPWLPLTVHRPGVCRIFGVTSHDDMLYAVNGPTTSNNPVMGFTLNPDSKSILSTWGPTFDSFSNPHEIAACPNGTALYVSEIGPNIVWKFRLLTNWKM</sequence>
<comment type="caution">
    <text evidence="6">The sequence shown here is derived from an EMBL/GenBank/DDBJ whole genome shotgun (WGS) entry which is preliminary data.</text>
</comment>
<keyword evidence="7" id="KW-1185">Reference proteome</keyword>
<evidence type="ECO:0000256" key="4">
    <source>
        <dbReference type="PROSITE-ProRule" id="PRU00504"/>
    </source>
</evidence>
<evidence type="ECO:0000256" key="2">
    <source>
        <dbReference type="ARBA" id="ARBA00022737"/>
    </source>
</evidence>
<proteinExistence type="predicted"/>
<dbReference type="InterPro" id="IPR001258">
    <property type="entry name" value="NHL_repeat"/>
</dbReference>
<gene>
    <name evidence="6" type="ORF">TKK_006596</name>
</gene>
<dbReference type="Gene3D" id="2.120.10.30">
    <property type="entry name" value="TolB, C-terminal domain"/>
    <property type="match status" value="1"/>
</dbReference>
<dbReference type="AlphaFoldDB" id="A0ABD2X5D4"/>
<evidence type="ECO:0000313" key="6">
    <source>
        <dbReference type="EMBL" id="KAL3399971.1"/>
    </source>
</evidence>
<keyword evidence="2" id="KW-0677">Repeat</keyword>
<dbReference type="Pfam" id="PF01436">
    <property type="entry name" value="NHL"/>
    <property type="match status" value="2"/>
</dbReference>
<evidence type="ECO:0000256" key="1">
    <source>
        <dbReference type="ARBA" id="ARBA00022729"/>
    </source>
</evidence>
<evidence type="ECO:0000313" key="7">
    <source>
        <dbReference type="Proteomes" id="UP001627154"/>
    </source>
</evidence>
<evidence type="ECO:0000256" key="5">
    <source>
        <dbReference type="SAM" id="SignalP"/>
    </source>
</evidence>
<evidence type="ECO:0000256" key="3">
    <source>
        <dbReference type="ARBA" id="ARBA00023180"/>
    </source>
</evidence>
<dbReference type="SUPFAM" id="SSF101898">
    <property type="entry name" value="NHL repeat"/>
    <property type="match status" value="1"/>
</dbReference>